<keyword evidence="7 9" id="KW-0030">Aminoacyl-tRNA synthetase</keyword>
<protein>
    <recommendedName>
        <fullName evidence="2">arginine--tRNA ligase</fullName>
        <ecNumber evidence="2">6.1.1.19</ecNumber>
    </recommendedName>
</protein>
<dbReference type="GO" id="GO:0005739">
    <property type="term" value="C:mitochondrion"/>
    <property type="evidence" value="ECO:0007669"/>
    <property type="project" value="TreeGrafter"/>
</dbReference>
<evidence type="ECO:0000256" key="5">
    <source>
        <dbReference type="ARBA" id="ARBA00022840"/>
    </source>
</evidence>
<comment type="similarity">
    <text evidence="1 9">Belongs to the class-I aminoacyl-tRNA synthetase family.</text>
</comment>
<dbReference type="SUPFAM" id="SSF52374">
    <property type="entry name" value="Nucleotidylyl transferase"/>
    <property type="match status" value="1"/>
</dbReference>
<comment type="caution">
    <text evidence="11">The sequence shown here is derived from an EMBL/GenBank/DDBJ whole genome shotgun (WGS) entry which is preliminary data.</text>
</comment>
<evidence type="ECO:0000259" key="10">
    <source>
        <dbReference type="SMART" id="SM00836"/>
    </source>
</evidence>
<evidence type="ECO:0000313" key="12">
    <source>
        <dbReference type="Proteomes" id="UP001201262"/>
    </source>
</evidence>
<organism evidence="11 12">
    <name type="scientific">Talaromyces proteolyticus</name>
    <dbReference type="NCBI Taxonomy" id="1131652"/>
    <lineage>
        <taxon>Eukaryota</taxon>
        <taxon>Fungi</taxon>
        <taxon>Dikarya</taxon>
        <taxon>Ascomycota</taxon>
        <taxon>Pezizomycotina</taxon>
        <taxon>Eurotiomycetes</taxon>
        <taxon>Eurotiomycetidae</taxon>
        <taxon>Eurotiales</taxon>
        <taxon>Trichocomaceae</taxon>
        <taxon>Talaromyces</taxon>
        <taxon>Talaromyces sect. Bacilispori</taxon>
    </lineage>
</organism>
<dbReference type="EC" id="6.1.1.19" evidence="2"/>
<dbReference type="GO" id="GO:0006420">
    <property type="term" value="P:arginyl-tRNA aminoacylation"/>
    <property type="evidence" value="ECO:0007669"/>
    <property type="project" value="InterPro"/>
</dbReference>
<dbReference type="SMART" id="SM00836">
    <property type="entry name" value="DALR_1"/>
    <property type="match status" value="1"/>
</dbReference>
<evidence type="ECO:0000313" key="11">
    <source>
        <dbReference type="EMBL" id="KAH8692865.1"/>
    </source>
</evidence>
<dbReference type="InterPro" id="IPR009080">
    <property type="entry name" value="tRNAsynth_Ia_anticodon-bd"/>
</dbReference>
<dbReference type="Pfam" id="PF05746">
    <property type="entry name" value="DALR_1"/>
    <property type="match status" value="1"/>
</dbReference>
<dbReference type="GO" id="GO:0005524">
    <property type="term" value="F:ATP binding"/>
    <property type="evidence" value="ECO:0007669"/>
    <property type="project" value="UniProtKB-KW"/>
</dbReference>
<evidence type="ECO:0000256" key="9">
    <source>
        <dbReference type="RuleBase" id="RU363038"/>
    </source>
</evidence>
<dbReference type="AlphaFoldDB" id="A0AAD4PT88"/>
<evidence type="ECO:0000256" key="2">
    <source>
        <dbReference type="ARBA" id="ARBA00012837"/>
    </source>
</evidence>
<evidence type="ECO:0000256" key="4">
    <source>
        <dbReference type="ARBA" id="ARBA00022741"/>
    </source>
</evidence>
<dbReference type="GO" id="GO:0032543">
    <property type="term" value="P:mitochondrial translation"/>
    <property type="evidence" value="ECO:0007669"/>
    <property type="project" value="TreeGrafter"/>
</dbReference>
<dbReference type="Gene3D" id="1.10.730.10">
    <property type="entry name" value="Isoleucyl-tRNA Synthetase, Domain 1"/>
    <property type="match status" value="1"/>
</dbReference>
<feature type="domain" description="DALR anticodon binding" evidence="10">
    <location>
        <begin position="523"/>
        <end position="633"/>
    </location>
</feature>
<dbReference type="InterPro" id="IPR008909">
    <property type="entry name" value="DALR_anticod-bd"/>
</dbReference>
<dbReference type="InterPro" id="IPR035684">
    <property type="entry name" value="ArgRS_core"/>
</dbReference>
<proteinExistence type="inferred from homology"/>
<dbReference type="GeneID" id="70251152"/>
<evidence type="ECO:0000256" key="8">
    <source>
        <dbReference type="ARBA" id="ARBA00049339"/>
    </source>
</evidence>
<dbReference type="FunFam" id="1.10.730.10:FF:000006">
    <property type="entry name" value="Arginyl-tRNA synthetase 2, mitochondrial"/>
    <property type="match status" value="1"/>
</dbReference>
<dbReference type="Gene3D" id="3.30.1360.70">
    <property type="entry name" value="Arginyl tRNA synthetase N-terminal domain"/>
    <property type="match status" value="1"/>
</dbReference>
<dbReference type="InterPro" id="IPR001278">
    <property type="entry name" value="Arg-tRNA-ligase"/>
</dbReference>
<keyword evidence="12" id="KW-1185">Reference proteome</keyword>
<dbReference type="RefSeq" id="XP_046068738.1">
    <property type="nucleotide sequence ID" value="XM_046220865.1"/>
</dbReference>
<dbReference type="PANTHER" id="PTHR11956">
    <property type="entry name" value="ARGINYL-TRNA SYNTHETASE"/>
    <property type="match status" value="1"/>
</dbReference>
<accession>A0AAD4PT88</accession>
<name>A0AAD4PT88_9EURO</name>
<dbReference type="GO" id="GO:0004814">
    <property type="term" value="F:arginine-tRNA ligase activity"/>
    <property type="evidence" value="ECO:0007669"/>
    <property type="project" value="UniProtKB-EC"/>
</dbReference>
<keyword evidence="5 9" id="KW-0067">ATP-binding</keyword>
<dbReference type="PANTHER" id="PTHR11956:SF11">
    <property type="entry name" value="ARGININE--TRNA LIGASE, MITOCHONDRIAL-RELATED"/>
    <property type="match status" value="1"/>
</dbReference>
<reference evidence="11" key="1">
    <citation type="submission" date="2021-12" db="EMBL/GenBank/DDBJ databases">
        <title>Convergent genome expansion in fungi linked to evolution of root-endophyte symbiosis.</title>
        <authorList>
            <consortium name="DOE Joint Genome Institute"/>
            <person name="Ke Y.-H."/>
            <person name="Bonito G."/>
            <person name="Liao H.-L."/>
            <person name="Looney B."/>
            <person name="Rojas-Flechas A."/>
            <person name="Nash J."/>
            <person name="Hameed K."/>
            <person name="Schadt C."/>
            <person name="Martin F."/>
            <person name="Crous P.W."/>
            <person name="Miettinen O."/>
            <person name="Magnuson J.K."/>
            <person name="Labbe J."/>
            <person name="Jacobson D."/>
            <person name="Doktycz M.J."/>
            <person name="Veneault-Fourrey C."/>
            <person name="Kuo A."/>
            <person name="Mondo S."/>
            <person name="Calhoun S."/>
            <person name="Riley R."/>
            <person name="Ohm R."/>
            <person name="LaButti K."/>
            <person name="Andreopoulos B."/>
            <person name="Pangilinan J."/>
            <person name="Nolan M."/>
            <person name="Tritt A."/>
            <person name="Clum A."/>
            <person name="Lipzen A."/>
            <person name="Daum C."/>
            <person name="Barry K."/>
            <person name="Grigoriev I.V."/>
            <person name="Vilgalys R."/>
        </authorList>
    </citation>
    <scope>NUCLEOTIDE SEQUENCE</scope>
    <source>
        <strain evidence="11">PMI_201</strain>
    </source>
</reference>
<dbReference type="Pfam" id="PF00750">
    <property type="entry name" value="tRNA-synt_1d"/>
    <property type="match status" value="1"/>
</dbReference>
<keyword evidence="3 9" id="KW-0436">Ligase</keyword>
<dbReference type="PRINTS" id="PR01038">
    <property type="entry name" value="TRNASYNTHARG"/>
</dbReference>
<dbReference type="EMBL" id="JAJTJA010000010">
    <property type="protein sequence ID" value="KAH8692865.1"/>
    <property type="molecule type" value="Genomic_DNA"/>
</dbReference>
<dbReference type="Gene3D" id="3.40.50.620">
    <property type="entry name" value="HUPs"/>
    <property type="match status" value="1"/>
</dbReference>
<gene>
    <name evidence="11" type="ORF">BGW36DRAFT_430610</name>
</gene>
<evidence type="ECO:0000256" key="6">
    <source>
        <dbReference type="ARBA" id="ARBA00022917"/>
    </source>
</evidence>
<evidence type="ECO:0000256" key="3">
    <source>
        <dbReference type="ARBA" id="ARBA00022598"/>
    </source>
</evidence>
<evidence type="ECO:0000256" key="7">
    <source>
        <dbReference type="ARBA" id="ARBA00023146"/>
    </source>
</evidence>
<keyword evidence="4 9" id="KW-0547">Nucleotide-binding</keyword>
<dbReference type="Proteomes" id="UP001201262">
    <property type="component" value="Unassembled WGS sequence"/>
</dbReference>
<dbReference type="SUPFAM" id="SSF47323">
    <property type="entry name" value="Anticodon-binding domain of a subclass of class I aminoacyl-tRNA synthetases"/>
    <property type="match status" value="1"/>
</dbReference>
<dbReference type="InterPro" id="IPR014729">
    <property type="entry name" value="Rossmann-like_a/b/a_fold"/>
</dbReference>
<comment type="catalytic activity">
    <reaction evidence="8">
        <text>tRNA(Arg) + L-arginine + ATP = L-arginyl-tRNA(Arg) + AMP + diphosphate</text>
        <dbReference type="Rhea" id="RHEA:20301"/>
        <dbReference type="Rhea" id="RHEA-COMP:9658"/>
        <dbReference type="Rhea" id="RHEA-COMP:9673"/>
        <dbReference type="ChEBI" id="CHEBI:30616"/>
        <dbReference type="ChEBI" id="CHEBI:32682"/>
        <dbReference type="ChEBI" id="CHEBI:33019"/>
        <dbReference type="ChEBI" id="CHEBI:78442"/>
        <dbReference type="ChEBI" id="CHEBI:78513"/>
        <dbReference type="ChEBI" id="CHEBI:456215"/>
        <dbReference type="EC" id="6.1.1.19"/>
    </reaction>
</comment>
<keyword evidence="6 9" id="KW-0648">Protein biosynthesis</keyword>
<sequence length="637" mass="72394">MTTLTLPELEAHLGGLGMNIPIPKFQAVEVLNRPLDIARAYLTDILSNLAECDPDVAYKSIYWPNNIFNGDLVVILPKLSRDADFKTVALRLTQKFKCPLFILPFQDGVHLRITFSSQMLPRFLLPYIYDRLNIYGRHLALGIRDHSSPELERKKLVVEFSSPNIASEFQAKHFKSTIFGAHVACLYESMNWDVVRLNYLGDWGKPIGLLGVGWEKFGSEDEFQVNSARHLLEIYHKIQELFIPQLAASKKIRDEGGDPAEVESQGLFAERNAYFKRMEDGEEQAIALWKRVRDVNIENYTKLYSRLGITFDEYSGESQVSLEAMTEVEEILKSKGLTEEKSGSWMIDLTKHAGKKLGTAIIRDRTGSSTYLLRDLAAVLERFRKYSFDKMIYVVAADQHTTHFARLFKILELMDMPDLASRLQHVQFCDSMNVSQQVQDKLDLMNTMPDEILAECERAIQNSLEKNPEKATPLVGKNDVETIPMIVTNALIAEELSSRRANNHASFDISRIQSFEPGTGLDLQYWYARLCSIVETSYLESSTSLSEEEWESLEQEDEVDLLRLLVQYPDITYSVYETLEPATVLTYLSNVTAQLSMIIPDNEEDGSVASPAHATLYEATRRVLESGMKLLGMNFGK</sequence>
<dbReference type="InterPro" id="IPR036695">
    <property type="entry name" value="Arg-tRNA-synth_N_sf"/>
</dbReference>
<evidence type="ECO:0000256" key="1">
    <source>
        <dbReference type="ARBA" id="ARBA00005594"/>
    </source>
</evidence>